<dbReference type="InterPro" id="IPR001810">
    <property type="entry name" value="F-box_dom"/>
</dbReference>
<dbReference type="PANTHER" id="PTHR31672">
    <property type="entry name" value="BNACNNG10540D PROTEIN"/>
    <property type="match status" value="1"/>
</dbReference>
<sequence length="445" mass="51215">MASEKNKPEKQGKKDFIINHLPRDLVESIFLRLPVSTLLKCIGVCKQWYYIIRHPRFVTSHLRDAPRCTLLFFPQESFLSDHFPSDAIIFDEAWRHSIWAVPVIGPDDLLCGSSNWLLCLYTETSTIKIANLATGECLHLDKPVKKLRDDHFSFYRFGFHPVTKEYKVTHFLGEDGSYSRGTFNVIQVYTLGSEKWRDVSTPEAFSLSCVTNSGVVLVDGTMYWLTEETGASWKHAVVSFDLSSETFARIQLPAAPLEGSDSRCFWTTEIDGKEMLHGLVMKLKELFQHLTAEKIRQHVIMELNKILQNLPDSPHQLLLVDCSTKLLYLSHYARDLAFCYCNLFTQPLEWSFRLLLPDGRSLIGFSHCKPGESRRAAAWHVLRPKKSLRWQETEARCKCHRWRWWHDAASSEPVTMDDSGFYAVLYSSADADTGTIREQRGIDRL</sequence>
<dbReference type="NCBIfam" id="TIGR01640">
    <property type="entry name" value="F_box_assoc_1"/>
    <property type="match status" value="1"/>
</dbReference>
<dbReference type="InterPro" id="IPR036047">
    <property type="entry name" value="F-box-like_dom_sf"/>
</dbReference>
<dbReference type="Pfam" id="PF08268">
    <property type="entry name" value="FBA_3"/>
    <property type="match status" value="1"/>
</dbReference>
<reference evidence="2" key="2">
    <citation type="submission" date="2021-12" db="EMBL/GenBank/DDBJ databases">
        <title>Resequencing data analysis of finger millet.</title>
        <authorList>
            <person name="Hatakeyama M."/>
            <person name="Aluri S."/>
            <person name="Balachadran M.T."/>
            <person name="Sivarajan S.R."/>
            <person name="Poveda L."/>
            <person name="Shimizu-Inatsugi R."/>
            <person name="Schlapbach R."/>
            <person name="Sreeman S.M."/>
            <person name="Shimizu K.K."/>
        </authorList>
    </citation>
    <scope>NUCLEOTIDE SEQUENCE</scope>
</reference>
<dbReference type="InterPro" id="IPR050796">
    <property type="entry name" value="SCF_F-box_component"/>
</dbReference>
<evidence type="ECO:0000313" key="3">
    <source>
        <dbReference type="Proteomes" id="UP001054889"/>
    </source>
</evidence>
<dbReference type="SUPFAM" id="SSF81383">
    <property type="entry name" value="F-box domain"/>
    <property type="match status" value="1"/>
</dbReference>
<name>A0AAV5FFW9_ELECO</name>
<keyword evidence="3" id="KW-1185">Reference proteome</keyword>
<dbReference type="AlphaFoldDB" id="A0AAV5FFW9"/>
<evidence type="ECO:0000259" key="1">
    <source>
        <dbReference type="PROSITE" id="PS50181"/>
    </source>
</evidence>
<organism evidence="2 3">
    <name type="scientific">Eleusine coracana subsp. coracana</name>
    <dbReference type="NCBI Taxonomy" id="191504"/>
    <lineage>
        <taxon>Eukaryota</taxon>
        <taxon>Viridiplantae</taxon>
        <taxon>Streptophyta</taxon>
        <taxon>Embryophyta</taxon>
        <taxon>Tracheophyta</taxon>
        <taxon>Spermatophyta</taxon>
        <taxon>Magnoliopsida</taxon>
        <taxon>Liliopsida</taxon>
        <taxon>Poales</taxon>
        <taxon>Poaceae</taxon>
        <taxon>PACMAD clade</taxon>
        <taxon>Chloridoideae</taxon>
        <taxon>Cynodonteae</taxon>
        <taxon>Eleusininae</taxon>
        <taxon>Eleusine</taxon>
    </lineage>
</organism>
<dbReference type="EMBL" id="BQKI01000085">
    <property type="protein sequence ID" value="GJN33681.1"/>
    <property type="molecule type" value="Genomic_DNA"/>
</dbReference>
<dbReference type="InterPro" id="IPR011043">
    <property type="entry name" value="Gal_Oxase/kelch_b-propeller"/>
</dbReference>
<dbReference type="Gene3D" id="1.20.1280.50">
    <property type="match status" value="1"/>
</dbReference>
<dbReference type="InterPro" id="IPR013187">
    <property type="entry name" value="F-box-assoc_dom_typ3"/>
</dbReference>
<dbReference type="InterPro" id="IPR017451">
    <property type="entry name" value="F-box-assoc_interact_dom"/>
</dbReference>
<dbReference type="SUPFAM" id="SSF50965">
    <property type="entry name" value="Galactose oxidase, central domain"/>
    <property type="match status" value="1"/>
</dbReference>
<feature type="domain" description="F-box" evidence="1">
    <location>
        <begin position="15"/>
        <end position="65"/>
    </location>
</feature>
<dbReference type="Proteomes" id="UP001054889">
    <property type="component" value="Unassembled WGS sequence"/>
</dbReference>
<dbReference type="PROSITE" id="PS50181">
    <property type="entry name" value="FBOX"/>
    <property type="match status" value="1"/>
</dbReference>
<dbReference type="SMART" id="SM00256">
    <property type="entry name" value="FBOX"/>
    <property type="match status" value="1"/>
</dbReference>
<proteinExistence type="predicted"/>
<gene>
    <name evidence="2" type="primary">gb22302</name>
    <name evidence="2" type="ORF">PR202_gb22302</name>
</gene>
<dbReference type="PANTHER" id="PTHR31672:SF13">
    <property type="entry name" value="F-BOX PROTEIN CPR30-LIKE"/>
    <property type="match status" value="1"/>
</dbReference>
<comment type="caution">
    <text evidence="2">The sequence shown here is derived from an EMBL/GenBank/DDBJ whole genome shotgun (WGS) entry which is preliminary data.</text>
</comment>
<dbReference type="Pfam" id="PF00646">
    <property type="entry name" value="F-box"/>
    <property type="match status" value="1"/>
</dbReference>
<evidence type="ECO:0000313" key="2">
    <source>
        <dbReference type="EMBL" id="GJN33681.1"/>
    </source>
</evidence>
<protein>
    <recommendedName>
        <fullName evidence="1">F-box domain-containing protein</fullName>
    </recommendedName>
</protein>
<accession>A0AAV5FFW9</accession>
<reference evidence="2" key="1">
    <citation type="journal article" date="2018" name="DNA Res.">
        <title>Multiple hybrid de novo genome assembly of finger millet, an orphan allotetraploid crop.</title>
        <authorList>
            <person name="Hatakeyama M."/>
            <person name="Aluri S."/>
            <person name="Balachadran M.T."/>
            <person name="Sivarajan S.R."/>
            <person name="Patrignani A."/>
            <person name="Gruter S."/>
            <person name="Poveda L."/>
            <person name="Shimizu-Inatsugi R."/>
            <person name="Baeten J."/>
            <person name="Francoijs K.J."/>
            <person name="Nataraja K.N."/>
            <person name="Reddy Y.A.N."/>
            <person name="Phadnis S."/>
            <person name="Ravikumar R.L."/>
            <person name="Schlapbach R."/>
            <person name="Sreeman S.M."/>
            <person name="Shimizu K.K."/>
        </authorList>
    </citation>
    <scope>NUCLEOTIDE SEQUENCE</scope>
</reference>